<evidence type="ECO:0000256" key="4">
    <source>
        <dbReference type="ARBA" id="ARBA00022519"/>
    </source>
</evidence>
<reference evidence="10 11" key="2">
    <citation type="submission" date="2019-09" db="EMBL/GenBank/DDBJ databases">
        <title>Complete Genome Sequence and Methylome Analysis of free living Spirochaetas.</title>
        <authorList>
            <person name="Leshcheva N."/>
            <person name="Mikheeva N."/>
        </authorList>
    </citation>
    <scope>NUCLEOTIDE SEQUENCE [LARGE SCALE GENOMIC DNA]</scope>
    <source>
        <strain evidence="10 11">P</strain>
    </source>
</reference>
<comment type="similarity">
    <text evidence="8">Belongs to the TsuA/YedE (TC 9.B.102) family.</text>
</comment>
<feature type="transmembrane region" description="Helical" evidence="9">
    <location>
        <begin position="129"/>
        <end position="149"/>
    </location>
</feature>
<sequence length="405" mass="43940">MKKIENIIGFVLLGVLLIVGQLWFKANFFRLVVGLGFGYALSRAFMGFAGSVNRPYRTGSTKLIRTLVIMFLATTVITTAFSYKDSSVLSLWIRPINLGMILGGLLFGFGMSFSSCCATGVLTDLVTGLPRAFITLIFFGAGVFLGNPIQKSATWITKSVVSVGDRNGIFMPDMFKWDGMNGFLGATVLTALLAGLVILVATKYETTRKNKKTYTGVESENVELLNSTMYEKLFVNPWSLKTGAMVIVAFFAILTGISGSGWGASTIHGIWFGRTLNLFGVSAESMANFSKLPAAMLTGSYLQHPVAIQNFGIILGTFIYLLTAGIFKKTFFTEFKITWKEGLLFALGGLCMGFGTRFANGCNVGALYTPIANFSLSGWLYFAFLISGGIIGNKLGQKTKKDCIN</sequence>
<comment type="subcellular location">
    <subcellularLocation>
        <location evidence="1">Cell inner membrane</location>
        <topology evidence="1">Multi-pass membrane protein</topology>
    </subcellularLocation>
</comment>
<dbReference type="EMBL" id="CP035807">
    <property type="protein sequence ID" value="QEN05497.1"/>
    <property type="molecule type" value="Genomic_DNA"/>
</dbReference>
<dbReference type="Pfam" id="PF04143">
    <property type="entry name" value="Sulf_transp"/>
    <property type="match status" value="1"/>
</dbReference>
<keyword evidence="3" id="KW-1003">Cell membrane</keyword>
<dbReference type="InterPro" id="IPR007272">
    <property type="entry name" value="Sulf_transp_TsuA/YedE"/>
</dbReference>
<feature type="transmembrane region" description="Helical" evidence="9">
    <location>
        <begin position="242"/>
        <end position="264"/>
    </location>
</feature>
<evidence type="ECO:0000256" key="5">
    <source>
        <dbReference type="ARBA" id="ARBA00022692"/>
    </source>
</evidence>
<dbReference type="OrthoDB" id="9794165at2"/>
<dbReference type="RefSeq" id="WP_149568735.1">
    <property type="nucleotide sequence ID" value="NZ_CP035807.1"/>
</dbReference>
<keyword evidence="5 9" id="KW-0812">Transmembrane</keyword>
<evidence type="ECO:0000256" key="6">
    <source>
        <dbReference type="ARBA" id="ARBA00022989"/>
    </source>
</evidence>
<evidence type="ECO:0000256" key="1">
    <source>
        <dbReference type="ARBA" id="ARBA00004429"/>
    </source>
</evidence>
<dbReference type="KEGG" id="sper:EW093_12485"/>
<reference evidence="10 11" key="1">
    <citation type="submission" date="2019-02" db="EMBL/GenBank/DDBJ databases">
        <authorList>
            <person name="Fomenkov A."/>
            <person name="Dubinina G."/>
            <person name="Grabovich M."/>
            <person name="Vincze T."/>
            <person name="Roberts R.J."/>
        </authorList>
    </citation>
    <scope>NUCLEOTIDE SEQUENCE [LARGE SCALE GENOMIC DNA]</scope>
    <source>
        <strain evidence="10 11">P</strain>
    </source>
</reference>
<protein>
    <submittedName>
        <fullName evidence="10">YeeE/YedE family protein</fullName>
    </submittedName>
</protein>
<evidence type="ECO:0000256" key="7">
    <source>
        <dbReference type="ARBA" id="ARBA00023136"/>
    </source>
</evidence>
<gene>
    <name evidence="10" type="ORF">EW093_12485</name>
</gene>
<evidence type="ECO:0000313" key="11">
    <source>
        <dbReference type="Proteomes" id="UP000323824"/>
    </source>
</evidence>
<keyword evidence="2" id="KW-0813">Transport</keyword>
<dbReference type="GO" id="GO:0005886">
    <property type="term" value="C:plasma membrane"/>
    <property type="evidence" value="ECO:0007669"/>
    <property type="project" value="UniProtKB-SubCell"/>
</dbReference>
<keyword evidence="6 9" id="KW-1133">Transmembrane helix</keyword>
<evidence type="ECO:0000256" key="2">
    <source>
        <dbReference type="ARBA" id="ARBA00022448"/>
    </source>
</evidence>
<keyword evidence="7 9" id="KW-0472">Membrane</keyword>
<evidence type="ECO:0000313" key="10">
    <source>
        <dbReference type="EMBL" id="QEN05497.1"/>
    </source>
</evidence>
<feature type="transmembrane region" description="Helical" evidence="9">
    <location>
        <begin position="182"/>
        <end position="202"/>
    </location>
</feature>
<dbReference type="AlphaFoldDB" id="A0A5C1QDP0"/>
<feature type="transmembrane region" description="Helical" evidence="9">
    <location>
        <begin position="7"/>
        <end position="24"/>
    </location>
</feature>
<evidence type="ECO:0000256" key="3">
    <source>
        <dbReference type="ARBA" id="ARBA00022475"/>
    </source>
</evidence>
<evidence type="ECO:0000256" key="9">
    <source>
        <dbReference type="SAM" id="Phobius"/>
    </source>
</evidence>
<dbReference type="PANTHER" id="PTHR30574:SF1">
    <property type="entry name" value="SULPHUR TRANSPORT DOMAIN-CONTAINING PROTEIN"/>
    <property type="match status" value="1"/>
</dbReference>
<organism evidence="10 11">
    <name type="scientific">Thiospirochaeta perfilievii</name>
    <dbReference type="NCBI Taxonomy" id="252967"/>
    <lineage>
        <taxon>Bacteria</taxon>
        <taxon>Pseudomonadati</taxon>
        <taxon>Spirochaetota</taxon>
        <taxon>Spirochaetia</taxon>
        <taxon>Spirochaetales</taxon>
        <taxon>Spirochaetaceae</taxon>
        <taxon>Thiospirochaeta</taxon>
    </lineage>
</organism>
<feature type="transmembrane region" description="Helical" evidence="9">
    <location>
        <begin position="63"/>
        <end position="83"/>
    </location>
</feature>
<evidence type="ECO:0000256" key="8">
    <source>
        <dbReference type="ARBA" id="ARBA00035655"/>
    </source>
</evidence>
<feature type="transmembrane region" description="Helical" evidence="9">
    <location>
        <begin position="371"/>
        <end position="391"/>
    </location>
</feature>
<keyword evidence="11" id="KW-1185">Reference proteome</keyword>
<dbReference type="Proteomes" id="UP000323824">
    <property type="component" value="Chromosome"/>
</dbReference>
<keyword evidence="4" id="KW-0997">Cell inner membrane</keyword>
<feature type="transmembrane region" description="Helical" evidence="9">
    <location>
        <begin position="339"/>
        <end position="359"/>
    </location>
</feature>
<feature type="transmembrane region" description="Helical" evidence="9">
    <location>
        <begin position="95"/>
        <end position="122"/>
    </location>
</feature>
<accession>A0A5C1QDP0</accession>
<feature type="transmembrane region" description="Helical" evidence="9">
    <location>
        <begin position="306"/>
        <end position="327"/>
    </location>
</feature>
<proteinExistence type="inferred from homology"/>
<dbReference type="PANTHER" id="PTHR30574">
    <property type="entry name" value="INNER MEMBRANE PROTEIN YEDE"/>
    <property type="match status" value="1"/>
</dbReference>
<feature type="transmembrane region" description="Helical" evidence="9">
    <location>
        <begin position="30"/>
        <end position="51"/>
    </location>
</feature>
<name>A0A5C1QDP0_9SPIO</name>